<keyword evidence="1" id="KW-0812">Transmembrane</keyword>
<comment type="caution">
    <text evidence="2">The sequence shown here is derived from an EMBL/GenBank/DDBJ whole genome shotgun (WGS) entry which is preliminary data.</text>
</comment>
<keyword evidence="1" id="KW-1133">Transmembrane helix</keyword>
<dbReference type="EMBL" id="LKAM01000005">
    <property type="protein sequence ID" value="KUM48655.1"/>
    <property type="molecule type" value="Genomic_DNA"/>
</dbReference>
<geneLocation type="mitochondrion" evidence="2"/>
<protein>
    <submittedName>
        <fullName evidence="2">Uncharacterized protein</fullName>
    </submittedName>
</protein>
<accession>A0A101M0B0</accession>
<evidence type="ECO:0000313" key="2">
    <source>
        <dbReference type="EMBL" id="KUM48655.1"/>
    </source>
</evidence>
<dbReference type="AlphaFoldDB" id="A0A101M0B0"/>
<keyword evidence="1" id="KW-0472">Membrane</keyword>
<sequence>MAIVFRASFFIKVPVKVVVKVRLGLLIEISQSTTNVGFLLGIYLFMVYSLLCYRRVWADPKLGRDLEFELALVKAKLKHSLRFVRTGSWTIT</sequence>
<reference evidence="2" key="1">
    <citation type="journal article" date="2015" name="Genome Biol. Evol.">
        <title>Organellar Genomes of White Spruce (Picea glauca): Assembly and Annotation.</title>
        <authorList>
            <person name="Jackman S.D."/>
            <person name="Warren R.L."/>
            <person name="Gibb E.A."/>
            <person name="Vandervalk B.P."/>
            <person name="Mohamadi H."/>
            <person name="Chu J."/>
            <person name="Raymond A."/>
            <person name="Pleasance S."/>
            <person name="Coope R."/>
            <person name="Wildung M.R."/>
            <person name="Ritland C.E."/>
            <person name="Bousquet J."/>
            <person name="Jones S.J."/>
            <person name="Bohlmann J."/>
            <person name="Birol I."/>
        </authorList>
    </citation>
    <scope>NUCLEOTIDE SEQUENCE [LARGE SCALE GENOMIC DNA]</scope>
    <source>
        <tissue evidence="2">Flushing bud</tissue>
    </source>
</reference>
<proteinExistence type="predicted"/>
<keyword evidence="2" id="KW-0496">Mitochondrion</keyword>
<evidence type="ECO:0000256" key="1">
    <source>
        <dbReference type="SAM" id="Phobius"/>
    </source>
</evidence>
<gene>
    <name evidence="2" type="ORF">ABT39_MTgene4670</name>
</gene>
<name>A0A101M0B0_PICGL</name>
<feature type="transmembrane region" description="Helical" evidence="1">
    <location>
        <begin position="36"/>
        <end position="53"/>
    </location>
</feature>
<organism evidence="2">
    <name type="scientific">Picea glauca</name>
    <name type="common">White spruce</name>
    <name type="synonym">Pinus glauca</name>
    <dbReference type="NCBI Taxonomy" id="3330"/>
    <lineage>
        <taxon>Eukaryota</taxon>
        <taxon>Viridiplantae</taxon>
        <taxon>Streptophyta</taxon>
        <taxon>Embryophyta</taxon>
        <taxon>Tracheophyta</taxon>
        <taxon>Spermatophyta</taxon>
        <taxon>Pinopsida</taxon>
        <taxon>Pinidae</taxon>
        <taxon>Conifers I</taxon>
        <taxon>Pinales</taxon>
        <taxon>Pinaceae</taxon>
        <taxon>Picea</taxon>
    </lineage>
</organism>